<dbReference type="Pfam" id="PF01535">
    <property type="entry name" value="PPR"/>
    <property type="match status" value="2"/>
</dbReference>
<dbReference type="GO" id="GO:0009451">
    <property type="term" value="P:RNA modification"/>
    <property type="evidence" value="ECO:0007669"/>
    <property type="project" value="InterPro"/>
</dbReference>
<keyword evidence="1" id="KW-0677">Repeat</keyword>
<dbReference type="Pfam" id="PF13041">
    <property type="entry name" value="PPR_2"/>
    <property type="match status" value="1"/>
</dbReference>
<feature type="repeat" description="PPR" evidence="2">
    <location>
        <begin position="75"/>
        <end position="109"/>
    </location>
</feature>
<dbReference type="InterPro" id="IPR002885">
    <property type="entry name" value="PPR_rpt"/>
</dbReference>
<dbReference type="PANTHER" id="PTHR47926">
    <property type="entry name" value="PENTATRICOPEPTIDE REPEAT-CONTAINING PROTEIN"/>
    <property type="match status" value="1"/>
</dbReference>
<dbReference type="FunFam" id="1.25.40.10:FF:000158">
    <property type="entry name" value="pentatricopeptide repeat-containing protein At2g33680"/>
    <property type="match status" value="1"/>
</dbReference>
<dbReference type="InterPro" id="IPR046960">
    <property type="entry name" value="PPR_At4g14850-like_plant"/>
</dbReference>
<gene>
    <name evidence="3" type="ORF">FRX31_026082</name>
</gene>
<dbReference type="Gene3D" id="1.25.40.10">
    <property type="entry name" value="Tetratricopeptide repeat domain"/>
    <property type="match status" value="3"/>
</dbReference>
<dbReference type="PROSITE" id="PS51257">
    <property type="entry name" value="PROKAR_LIPOPROTEIN"/>
    <property type="match status" value="1"/>
</dbReference>
<evidence type="ECO:0000313" key="4">
    <source>
        <dbReference type="Proteomes" id="UP000554482"/>
    </source>
</evidence>
<dbReference type="GO" id="GO:0099402">
    <property type="term" value="P:plant organ development"/>
    <property type="evidence" value="ECO:0007669"/>
    <property type="project" value="UniProtKB-ARBA"/>
</dbReference>
<dbReference type="Proteomes" id="UP000554482">
    <property type="component" value="Unassembled WGS sequence"/>
</dbReference>
<dbReference type="PANTHER" id="PTHR47926:SF471">
    <property type="entry name" value="DYW DOMAIN-CONTAINING PROTEIN"/>
    <property type="match status" value="1"/>
</dbReference>
<name>A0A7J6VGV9_THATH</name>
<accession>A0A7J6VGV9</accession>
<protein>
    <submittedName>
        <fullName evidence="3">Pentatricopeptide repeat-containing protein</fullName>
    </submittedName>
</protein>
<dbReference type="InterPro" id="IPR011990">
    <property type="entry name" value="TPR-like_helical_dom_sf"/>
</dbReference>
<proteinExistence type="predicted"/>
<dbReference type="EMBL" id="JABWDY010032227">
    <property type="protein sequence ID" value="KAF5184344.1"/>
    <property type="molecule type" value="Genomic_DNA"/>
</dbReference>
<organism evidence="3 4">
    <name type="scientific">Thalictrum thalictroides</name>
    <name type="common">Rue-anemone</name>
    <name type="synonym">Anemone thalictroides</name>
    <dbReference type="NCBI Taxonomy" id="46969"/>
    <lineage>
        <taxon>Eukaryota</taxon>
        <taxon>Viridiplantae</taxon>
        <taxon>Streptophyta</taxon>
        <taxon>Embryophyta</taxon>
        <taxon>Tracheophyta</taxon>
        <taxon>Spermatophyta</taxon>
        <taxon>Magnoliopsida</taxon>
        <taxon>Ranunculales</taxon>
        <taxon>Ranunculaceae</taxon>
        <taxon>Thalictroideae</taxon>
        <taxon>Thalictrum</taxon>
    </lineage>
</organism>
<evidence type="ECO:0000256" key="2">
    <source>
        <dbReference type="PROSITE-ProRule" id="PRU00708"/>
    </source>
</evidence>
<comment type="caution">
    <text evidence="3">The sequence shown here is derived from an EMBL/GenBank/DDBJ whole genome shotgun (WGS) entry which is preliminary data.</text>
</comment>
<dbReference type="PROSITE" id="PS51375">
    <property type="entry name" value="PPR"/>
    <property type="match status" value="2"/>
</dbReference>
<dbReference type="AlphaFoldDB" id="A0A7J6VGV9"/>
<evidence type="ECO:0000256" key="1">
    <source>
        <dbReference type="ARBA" id="ARBA00022737"/>
    </source>
</evidence>
<dbReference type="GO" id="GO:0003723">
    <property type="term" value="F:RNA binding"/>
    <property type="evidence" value="ECO:0007669"/>
    <property type="project" value="InterPro"/>
</dbReference>
<keyword evidence="4" id="KW-1185">Reference proteome</keyword>
<dbReference type="NCBIfam" id="TIGR00756">
    <property type="entry name" value="PPR"/>
    <property type="match status" value="2"/>
</dbReference>
<feature type="repeat" description="PPR" evidence="2">
    <location>
        <begin position="258"/>
        <end position="292"/>
    </location>
</feature>
<evidence type="ECO:0000313" key="3">
    <source>
        <dbReference type="EMBL" id="KAF5184344.1"/>
    </source>
</evidence>
<dbReference type="OrthoDB" id="185373at2759"/>
<sequence>MMCSEVRPQSATFSGIFPIFSGLGCLNMAKRIHGLAIAFGCGYGKYCGTSLIDMYANCSGLGYGRLIFDRVRGRDVVSWNIMLKGNVQLGLIDEVMELFNGMLMNGIVPNKITLECITHLYLQNRGVLDLIHNLEYMGLASSIVSANLLDHMCEHIDDIKQAKELHMYNSVVAALIRMSSKFSYTEAAQEVFKSLNVKDLNCWNAMLTTGKQLHCTFLRNEGEMSKFVCTAFINMYGNCGDVAYAVNLFESMDRVAGNIITWTTMVSSYAHNGLVDESLKHFRELQLEGLRPNSITIASILPACAQAVTLSHGKSIYGYIVRNGLDDEDLMVPNALVDMHFKCGCLKDLQCMGMPKLHLPCLIPDHVTFIGVLNACSHAGLVNKGWKQFNSMEFRYGIIPSGEHYACMVDILRRGGHFKDARDFIVQMPLQPTTSLWGALLSACKTHGNVEMAEYAGKCLIDKEESRPISFVS</sequence>
<reference evidence="3 4" key="1">
    <citation type="submission" date="2020-06" db="EMBL/GenBank/DDBJ databases">
        <title>Transcriptomic and genomic resources for Thalictrum thalictroides and T. hernandezii: Facilitating candidate gene discovery in an emerging model plant lineage.</title>
        <authorList>
            <person name="Arias T."/>
            <person name="Riano-Pachon D.M."/>
            <person name="Di Stilio V.S."/>
        </authorList>
    </citation>
    <scope>NUCLEOTIDE SEQUENCE [LARGE SCALE GENOMIC DNA]</scope>
    <source>
        <strain evidence="4">cv. WT478/WT964</strain>
        <tissue evidence="3">Leaves</tissue>
    </source>
</reference>